<keyword evidence="2" id="KW-0812">Transmembrane</keyword>
<protein>
    <submittedName>
        <fullName evidence="3">DUF4446 family protein</fullName>
    </submittedName>
</protein>
<dbReference type="RefSeq" id="WP_166152530.1">
    <property type="nucleotide sequence ID" value="NZ_JAAOIW010000007.1"/>
</dbReference>
<dbReference type="InterPro" id="IPR027981">
    <property type="entry name" value="DUF4446"/>
</dbReference>
<name>A0ABX0J9K7_9BACL</name>
<evidence type="ECO:0000313" key="3">
    <source>
        <dbReference type="EMBL" id="NHN32268.1"/>
    </source>
</evidence>
<keyword evidence="2" id="KW-0472">Membrane</keyword>
<evidence type="ECO:0000256" key="2">
    <source>
        <dbReference type="SAM" id="Phobius"/>
    </source>
</evidence>
<comment type="caution">
    <text evidence="3">The sequence shown here is derived from an EMBL/GenBank/DDBJ whole genome shotgun (WGS) entry which is preliminary data.</text>
</comment>
<reference evidence="3" key="1">
    <citation type="submission" date="2020-03" db="EMBL/GenBank/DDBJ databases">
        <title>Draft sequencing of Paenibacilllus sp. S3N08.</title>
        <authorList>
            <person name="Kim D.-U."/>
        </authorList>
    </citation>
    <scope>NUCLEOTIDE SEQUENCE</scope>
    <source>
        <strain evidence="3">S3N08</strain>
    </source>
</reference>
<sequence length="164" mass="18522">MEILVLLLDVRVLLILFSIITIVFLILVIVLWNKLSKLRTNYTSMLNGDSSLDVEKALIDLQEKHAALTSEAKNMQQNMNAIVLQMKKMKSNLGVYRYNAFAESGNDLSFSIALVDDEQDGMVLSGIHNRDETYVFAKPLEKGQSTYTLSPEEKEAIHRSGQKK</sequence>
<keyword evidence="4" id="KW-1185">Reference proteome</keyword>
<feature type="transmembrane region" description="Helical" evidence="2">
    <location>
        <begin position="12"/>
        <end position="32"/>
    </location>
</feature>
<feature type="coiled-coil region" evidence="1">
    <location>
        <begin position="58"/>
        <end position="92"/>
    </location>
</feature>
<proteinExistence type="predicted"/>
<organism evidence="3 4">
    <name type="scientific">Paenibacillus agricola</name>
    <dbReference type="NCBI Taxonomy" id="2716264"/>
    <lineage>
        <taxon>Bacteria</taxon>
        <taxon>Bacillati</taxon>
        <taxon>Bacillota</taxon>
        <taxon>Bacilli</taxon>
        <taxon>Bacillales</taxon>
        <taxon>Paenibacillaceae</taxon>
        <taxon>Paenibacillus</taxon>
    </lineage>
</organism>
<dbReference type="Pfam" id="PF14584">
    <property type="entry name" value="DUF4446"/>
    <property type="match status" value="1"/>
</dbReference>
<keyword evidence="2" id="KW-1133">Transmembrane helix</keyword>
<dbReference type="Proteomes" id="UP001165962">
    <property type="component" value="Unassembled WGS sequence"/>
</dbReference>
<evidence type="ECO:0000256" key="1">
    <source>
        <dbReference type="SAM" id="Coils"/>
    </source>
</evidence>
<dbReference type="EMBL" id="JAAOIW010000007">
    <property type="protein sequence ID" value="NHN32268.1"/>
    <property type="molecule type" value="Genomic_DNA"/>
</dbReference>
<gene>
    <name evidence="3" type="ORF">G9U52_20725</name>
</gene>
<accession>A0ABX0J9K7</accession>
<evidence type="ECO:0000313" key="4">
    <source>
        <dbReference type="Proteomes" id="UP001165962"/>
    </source>
</evidence>
<keyword evidence="1" id="KW-0175">Coiled coil</keyword>